<dbReference type="InterPro" id="IPR000490">
    <property type="entry name" value="Glyco_hydro_17"/>
</dbReference>
<gene>
    <name evidence="17" type="ORF">ISP20_19235</name>
</gene>
<dbReference type="GO" id="GO:0016787">
    <property type="term" value="F:hydrolase activity"/>
    <property type="evidence" value="ECO:0007669"/>
    <property type="project" value="UniProtKB-KW"/>
</dbReference>
<feature type="transmembrane region" description="Helical" evidence="16">
    <location>
        <begin position="12"/>
        <end position="31"/>
    </location>
</feature>
<feature type="transmembrane region" description="Helical" evidence="16">
    <location>
        <begin position="483"/>
        <end position="501"/>
    </location>
</feature>
<dbReference type="PANTHER" id="PTHR16631">
    <property type="entry name" value="GLUCAN 1,3-BETA-GLUCOSIDASE"/>
    <property type="match status" value="1"/>
</dbReference>
<reference evidence="17 18" key="1">
    <citation type="submission" date="2020-10" db="EMBL/GenBank/DDBJ databases">
        <title>Phylogeny of dyella-like bacteria.</title>
        <authorList>
            <person name="Fu J."/>
        </authorList>
    </citation>
    <scope>NUCLEOTIDE SEQUENCE [LARGE SCALE GENOMIC DNA]</scope>
    <source>
        <strain evidence="17 18">THG-B117</strain>
    </source>
</reference>
<keyword evidence="6" id="KW-0732">Signal</keyword>
<dbReference type="SUPFAM" id="SSF51445">
    <property type="entry name" value="(Trans)glycosidases"/>
    <property type="match status" value="1"/>
</dbReference>
<dbReference type="PANTHER" id="PTHR16631:SF17">
    <property type="entry name" value="GLUCAN ENDO-1,3-BETA-GLUCOSIDASE BTGC"/>
    <property type="match status" value="1"/>
</dbReference>
<keyword evidence="10" id="KW-0119">Carbohydrate metabolism</keyword>
<keyword evidence="7 17" id="KW-0378">Hydrolase</keyword>
<feature type="transmembrane region" description="Helical" evidence="16">
    <location>
        <begin position="327"/>
        <end position="346"/>
    </location>
</feature>
<keyword evidence="3" id="KW-1003">Cell membrane</keyword>
<feature type="transmembrane region" description="Helical" evidence="16">
    <location>
        <begin position="388"/>
        <end position="406"/>
    </location>
</feature>
<evidence type="ECO:0000256" key="9">
    <source>
        <dbReference type="ARBA" id="ARBA00023180"/>
    </source>
</evidence>
<evidence type="ECO:0000256" key="13">
    <source>
        <dbReference type="ARBA" id="ARBA00037649"/>
    </source>
</evidence>
<feature type="transmembrane region" description="Helical" evidence="16">
    <location>
        <begin position="455"/>
        <end position="476"/>
    </location>
</feature>
<evidence type="ECO:0000256" key="2">
    <source>
        <dbReference type="ARBA" id="ARBA00004236"/>
    </source>
</evidence>
<keyword evidence="16" id="KW-1133">Transmembrane helix</keyword>
<evidence type="ECO:0000256" key="11">
    <source>
        <dbReference type="ARBA" id="ARBA00023316"/>
    </source>
</evidence>
<evidence type="ECO:0000256" key="8">
    <source>
        <dbReference type="ARBA" id="ARBA00023136"/>
    </source>
</evidence>
<organism evidence="17 18">
    <name type="scientific">Dyella kyungheensis</name>
    <dbReference type="NCBI Taxonomy" id="1242174"/>
    <lineage>
        <taxon>Bacteria</taxon>
        <taxon>Pseudomonadati</taxon>
        <taxon>Pseudomonadota</taxon>
        <taxon>Gammaproteobacteria</taxon>
        <taxon>Lysobacterales</taxon>
        <taxon>Rhodanobacteraceae</taxon>
        <taxon>Dyella</taxon>
    </lineage>
</organism>
<feature type="transmembrane region" description="Helical" evidence="16">
    <location>
        <begin position="358"/>
        <end position="376"/>
    </location>
</feature>
<comment type="caution">
    <text evidence="17">The sequence shown here is derived from an EMBL/GenBank/DDBJ whole genome shotgun (WGS) entry which is preliminary data.</text>
</comment>
<evidence type="ECO:0000256" key="15">
    <source>
        <dbReference type="ARBA" id="ARBA00043078"/>
    </source>
</evidence>
<evidence type="ECO:0000256" key="16">
    <source>
        <dbReference type="SAM" id="Phobius"/>
    </source>
</evidence>
<evidence type="ECO:0000256" key="1">
    <source>
        <dbReference type="ARBA" id="ARBA00004191"/>
    </source>
</evidence>
<keyword evidence="11" id="KW-0961">Cell wall biogenesis/degradation</keyword>
<keyword evidence="12" id="KW-0624">Polysaccharide degradation</keyword>
<proteinExistence type="predicted"/>
<evidence type="ECO:0000256" key="12">
    <source>
        <dbReference type="ARBA" id="ARBA00023326"/>
    </source>
</evidence>
<dbReference type="InterPro" id="IPR017853">
    <property type="entry name" value="GH"/>
</dbReference>
<dbReference type="EMBL" id="JADIKC010000010">
    <property type="protein sequence ID" value="MBM7123305.1"/>
    <property type="molecule type" value="Genomic_DNA"/>
</dbReference>
<sequence>MSPPSSPSSRVAPLAWLILVVAVVAGALWWWQIGRPVALPDAPSARIACVSYAPFRKPGETPLDPQAFVSPERIDADLKALSERFDCVRTYSQGFGLNAVPEIAQKYGMKVLMGIWLGRDLKLNEREVTMGIATAKAHPEVIRGVIVGNEVLLRGEQSPMALAGYIKQVRDAIHDTHVPVTYADVWEFWLRYPQMADSVDYLTIHILPYWEDEPVPPQDAIRHVADVYAQMKARFAGREVMIGETGWPSEGRPRRQASASLVNEARYLREFLVYAGSVDMPYNVIEAFDQPWKRDQEGTVGGYWGIFDVDARPKFGMQGPVVEEPNWIVGWYAGAAGAALFLLAGLWRRELGNARSRIALVLAGFAAAMSIAWQGRRMIYDCRNAMEWVFTGLLCVLSLLTAIYLARRIAARLAGTAPIQLPDRRWRFGWMFGLAFYGLLLVFDGRYRDFPLGLFWPPAVGFFIVALMESAGHCVVPIIEERFMACLLPLLAAVVVAQEIGLNPTTWLWLALNLASAGAVMIEWRRAGRLQTHQPQAAHQ</sequence>
<evidence type="ECO:0000256" key="3">
    <source>
        <dbReference type="ARBA" id="ARBA00022475"/>
    </source>
</evidence>
<comment type="function">
    <text evidence="13">Glucanases play a role in cell expansion during growth, in cell-cell fusion during mating, and in spore release during sporulation. This enzyme may be involved in beta-glucan degradation. Active on laminarin and lichenan.</text>
</comment>
<keyword evidence="16" id="KW-0812">Transmembrane</keyword>
<dbReference type="RefSeq" id="WP_204637754.1">
    <property type="nucleotide sequence ID" value="NZ_JADIKC010000010.1"/>
</dbReference>
<keyword evidence="18" id="KW-1185">Reference proteome</keyword>
<evidence type="ECO:0000256" key="14">
    <source>
        <dbReference type="ARBA" id="ARBA00042373"/>
    </source>
</evidence>
<evidence type="ECO:0000313" key="18">
    <source>
        <dbReference type="Proteomes" id="UP001430065"/>
    </source>
</evidence>
<accession>A0ABS2JWY0</accession>
<dbReference type="Gene3D" id="3.20.20.80">
    <property type="entry name" value="Glycosidases"/>
    <property type="match status" value="1"/>
</dbReference>
<keyword evidence="4" id="KW-0134">Cell wall</keyword>
<feature type="transmembrane region" description="Helical" evidence="16">
    <location>
        <begin position="426"/>
        <end position="443"/>
    </location>
</feature>
<comment type="subcellular location">
    <subcellularLocation>
        <location evidence="2">Cell membrane</location>
    </subcellularLocation>
    <subcellularLocation>
        <location evidence="1">Secreted</location>
        <location evidence="1">Cell wall</location>
    </subcellularLocation>
</comment>
<evidence type="ECO:0000256" key="10">
    <source>
        <dbReference type="ARBA" id="ARBA00023277"/>
    </source>
</evidence>
<keyword evidence="8 16" id="KW-0472">Membrane</keyword>
<evidence type="ECO:0000256" key="7">
    <source>
        <dbReference type="ARBA" id="ARBA00022801"/>
    </source>
</evidence>
<evidence type="ECO:0000313" key="17">
    <source>
        <dbReference type="EMBL" id="MBM7123305.1"/>
    </source>
</evidence>
<protein>
    <recommendedName>
        <fullName evidence="15">Endo-1,3-beta-glucanase btgC</fullName>
    </recommendedName>
    <alternativeName>
        <fullName evidence="14">Laminarinase btgC</fullName>
    </alternativeName>
</protein>
<keyword evidence="5" id="KW-0964">Secreted</keyword>
<dbReference type="InterPro" id="IPR050732">
    <property type="entry name" value="Beta-glucan_modifiers"/>
</dbReference>
<dbReference type="Proteomes" id="UP001430065">
    <property type="component" value="Unassembled WGS sequence"/>
</dbReference>
<evidence type="ECO:0000256" key="5">
    <source>
        <dbReference type="ARBA" id="ARBA00022525"/>
    </source>
</evidence>
<feature type="transmembrane region" description="Helical" evidence="16">
    <location>
        <begin position="507"/>
        <end position="524"/>
    </location>
</feature>
<keyword evidence="9" id="KW-0325">Glycoprotein</keyword>
<name>A0ABS2JWY0_9GAMM</name>
<evidence type="ECO:0000256" key="6">
    <source>
        <dbReference type="ARBA" id="ARBA00022729"/>
    </source>
</evidence>
<evidence type="ECO:0000256" key="4">
    <source>
        <dbReference type="ARBA" id="ARBA00022512"/>
    </source>
</evidence>
<dbReference type="Pfam" id="PF00332">
    <property type="entry name" value="Glyco_hydro_17"/>
    <property type="match status" value="1"/>
</dbReference>